<reference evidence="2" key="1">
    <citation type="submission" date="2014-12" db="EMBL/GenBank/DDBJ databases">
        <title>Insight into the proteome of Arion vulgaris.</title>
        <authorList>
            <person name="Aradska J."/>
            <person name="Bulat T."/>
            <person name="Smidak R."/>
            <person name="Sarate P."/>
            <person name="Gangsoo J."/>
            <person name="Sialana F."/>
            <person name="Bilban M."/>
            <person name="Lubec G."/>
        </authorList>
    </citation>
    <scope>NUCLEOTIDE SEQUENCE</scope>
    <source>
        <tissue evidence="2">Skin</tissue>
    </source>
</reference>
<evidence type="ECO:0000313" key="2">
    <source>
        <dbReference type="EMBL" id="CEK90200.1"/>
    </source>
</evidence>
<sequence>DEEDDHGNSRDRTGRDERHRSSDVVHQRDIPDKDHKDDKDKGDQGSIMVSESWSHGAPPPHYRGGPMQPRPGMDAHGWPPHNMRPFEFMGPRGVPQ</sequence>
<organism evidence="2">
    <name type="scientific">Arion vulgaris</name>
    <dbReference type="NCBI Taxonomy" id="1028688"/>
    <lineage>
        <taxon>Eukaryota</taxon>
        <taxon>Metazoa</taxon>
        <taxon>Spiralia</taxon>
        <taxon>Lophotrochozoa</taxon>
        <taxon>Mollusca</taxon>
        <taxon>Gastropoda</taxon>
        <taxon>Heterobranchia</taxon>
        <taxon>Euthyneura</taxon>
        <taxon>Panpulmonata</taxon>
        <taxon>Eupulmonata</taxon>
        <taxon>Stylommatophora</taxon>
        <taxon>Helicina</taxon>
        <taxon>Arionoidea</taxon>
        <taxon>Arionidae</taxon>
        <taxon>Arion</taxon>
    </lineage>
</organism>
<dbReference type="EMBL" id="HACG01043335">
    <property type="protein sequence ID" value="CEK90200.1"/>
    <property type="molecule type" value="Transcribed_RNA"/>
</dbReference>
<feature type="non-terminal residue" evidence="2">
    <location>
        <position position="1"/>
    </location>
</feature>
<evidence type="ECO:0000256" key="1">
    <source>
        <dbReference type="SAM" id="MobiDB-lite"/>
    </source>
</evidence>
<gene>
    <name evidence="2" type="primary">ORF175330</name>
</gene>
<feature type="region of interest" description="Disordered" evidence="1">
    <location>
        <begin position="1"/>
        <end position="96"/>
    </location>
</feature>
<accession>A0A0B7BDE8</accession>
<name>A0A0B7BDE8_9EUPU</name>
<proteinExistence type="predicted"/>
<feature type="non-terminal residue" evidence="2">
    <location>
        <position position="96"/>
    </location>
</feature>
<feature type="compositionally biased region" description="Basic and acidic residues" evidence="1">
    <location>
        <begin position="1"/>
        <end position="43"/>
    </location>
</feature>
<dbReference type="AlphaFoldDB" id="A0A0B7BDE8"/>
<protein>
    <submittedName>
        <fullName evidence="2">Uncharacterized protein</fullName>
    </submittedName>
</protein>